<dbReference type="InterPro" id="IPR000073">
    <property type="entry name" value="AB_hydrolase_1"/>
</dbReference>
<dbReference type="Ensembl" id="ENSNFUT00015020368.1">
    <property type="protein sequence ID" value="ENSNFUP00015019455.1"/>
    <property type="gene ID" value="ENSNFUG00015009416.1"/>
</dbReference>
<reference evidence="3" key="1">
    <citation type="submission" date="2014-08" db="EMBL/GenBank/DDBJ databases">
        <authorList>
            <person name="Senf B."/>
            <person name="Petzold A."/>
            <person name="Downie B.R."/>
            <person name="Koch P."/>
            <person name="Platzer M."/>
        </authorList>
    </citation>
    <scope>NUCLEOTIDE SEQUENCE [LARGE SCALE GENOMIC DNA]</scope>
    <source>
        <strain evidence="3">GRZ</strain>
    </source>
</reference>
<dbReference type="AlphaFoldDB" id="A0A8C6LJB8"/>
<accession>A0A8C6LJB8</accession>
<dbReference type="GeneTree" id="ENSGT01000000221052"/>
<dbReference type="GO" id="GO:0046464">
    <property type="term" value="P:acylglycerol catabolic process"/>
    <property type="evidence" value="ECO:0007669"/>
    <property type="project" value="TreeGrafter"/>
</dbReference>
<keyword evidence="4" id="KW-1185">Reference proteome</keyword>
<reference evidence="3" key="2">
    <citation type="submission" date="2025-08" db="UniProtKB">
        <authorList>
            <consortium name="Ensembl"/>
        </authorList>
    </citation>
    <scope>IDENTIFICATION</scope>
</reference>
<evidence type="ECO:0000313" key="3">
    <source>
        <dbReference type="Ensembl" id="ENSNFUP00015019455.1"/>
    </source>
</evidence>
<evidence type="ECO:0000259" key="2">
    <source>
        <dbReference type="Pfam" id="PF00561"/>
    </source>
</evidence>
<comment type="similarity">
    <text evidence="1">Belongs to the AB hydrolase superfamily.</text>
</comment>
<sequence>MGPVSSCQKDAVTFDSRILWFSSYMLQCIFLPRDQHVVFVDMPGHEGTSRTGTEDYSIQGQASRIHQFVQSVGRNKRPFQPVGTSMGGNVAGVYAARYSSALSSLTLVCPAGKLREDLIYSRRLRELEKSRTGRHAETLLPQTPQPPPVLRGLLANRMPNNDFYKEDIYCCQSFHNNSEKSHNRFFK</sequence>
<dbReference type="PANTHER" id="PTHR43798">
    <property type="entry name" value="MONOACYLGLYCEROL LIPASE"/>
    <property type="match status" value="1"/>
</dbReference>
<evidence type="ECO:0000313" key="4">
    <source>
        <dbReference type="Proteomes" id="UP000694548"/>
    </source>
</evidence>
<dbReference type="InterPro" id="IPR029058">
    <property type="entry name" value="AB_hydrolase_fold"/>
</dbReference>
<name>A0A8C6LJB8_NOTFU</name>
<reference evidence="3" key="3">
    <citation type="submission" date="2025-09" db="UniProtKB">
        <authorList>
            <consortium name="Ensembl"/>
        </authorList>
    </citation>
    <scope>IDENTIFICATION</scope>
</reference>
<feature type="domain" description="AB hydrolase-1" evidence="2">
    <location>
        <begin position="31"/>
        <end position="116"/>
    </location>
</feature>
<proteinExistence type="inferred from homology"/>
<organism evidence="3 4">
    <name type="scientific">Nothobranchius furzeri</name>
    <name type="common">Turquoise killifish</name>
    <dbReference type="NCBI Taxonomy" id="105023"/>
    <lineage>
        <taxon>Eukaryota</taxon>
        <taxon>Metazoa</taxon>
        <taxon>Chordata</taxon>
        <taxon>Craniata</taxon>
        <taxon>Vertebrata</taxon>
        <taxon>Euteleostomi</taxon>
        <taxon>Actinopterygii</taxon>
        <taxon>Neopterygii</taxon>
        <taxon>Teleostei</taxon>
        <taxon>Neoteleostei</taxon>
        <taxon>Acanthomorphata</taxon>
        <taxon>Ovalentaria</taxon>
        <taxon>Atherinomorphae</taxon>
        <taxon>Cyprinodontiformes</taxon>
        <taxon>Nothobranchiidae</taxon>
        <taxon>Nothobranchius</taxon>
    </lineage>
</organism>
<dbReference type="GO" id="GO:0032281">
    <property type="term" value="C:AMPA glutamate receptor complex"/>
    <property type="evidence" value="ECO:0007669"/>
    <property type="project" value="TreeGrafter"/>
</dbReference>
<dbReference type="Pfam" id="PF00561">
    <property type="entry name" value="Abhydrolase_1"/>
    <property type="match status" value="1"/>
</dbReference>
<dbReference type="SUPFAM" id="SSF53474">
    <property type="entry name" value="alpha/beta-Hydrolases"/>
    <property type="match status" value="1"/>
</dbReference>
<dbReference type="Proteomes" id="UP000694548">
    <property type="component" value="Chromosome sgr10"/>
</dbReference>
<dbReference type="Gene3D" id="3.40.50.1820">
    <property type="entry name" value="alpha/beta hydrolase"/>
    <property type="match status" value="1"/>
</dbReference>
<protein>
    <recommendedName>
        <fullName evidence="2">AB hydrolase-1 domain-containing protein</fullName>
    </recommendedName>
</protein>
<dbReference type="GO" id="GO:0047372">
    <property type="term" value="F:monoacylglycerol lipase activity"/>
    <property type="evidence" value="ECO:0007669"/>
    <property type="project" value="TreeGrafter"/>
</dbReference>
<evidence type="ECO:0000256" key="1">
    <source>
        <dbReference type="ARBA" id="ARBA00008645"/>
    </source>
</evidence>
<dbReference type="InterPro" id="IPR050266">
    <property type="entry name" value="AB_hydrolase_sf"/>
</dbReference>
<dbReference type="PANTHER" id="PTHR43798:SF32">
    <property type="entry name" value="ABHYDROLASE DOMAIN-CONTAINING 6, ACYLGLYCEROL LIPASE A"/>
    <property type="match status" value="1"/>
</dbReference>